<comment type="caution">
    <text evidence="2">The sequence shown here is derived from an EMBL/GenBank/DDBJ whole genome shotgun (WGS) entry which is preliminary data.</text>
</comment>
<evidence type="ECO:0000313" key="2">
    <source>
        <dbReference type="EMBL" id="MFC4009334.1"/>
    </source>
</evidence>
<evidence type="ECO:0000256" key="1">
    <source>
        <dbReference type="SAM" id="Phobius"/>
    </source>
</evidence>
<feature type="transmembrane region" description="Helical" evidence="1">
    <location>
        <begin position="132"/>
        <end position="150"/>
    </location>
</feature>
<keyword evidence="1" id="KW-0812">Transmembrane</keyword>
<keyword evidence="3" id="KW-1185">Reference proteome</keyword>
<dbReference type="Proteomes" id="UP001595851">
    <property type="component" value="Unassembled WGS sequence"/>
</dbReference>
<reference evidence="3" key="1">
    <citation type="journal article" date="2019" name="Int. J. Syst. Evol. Microbiol.">
        <title>The Global Catalogue of Microorganisms (GCM) 10K type strain sequencing project: providing services to taxonomists for standard genome sequencing and annotation.</title>
        <authorList>
            <consortium name="The Broad Institute Genomics Platform"/>
            <consortium name="The Broad Institute Genome Sequencing Center for Infectious Disease"/>
            <person name="Wu L."/>
            <person name="Ma J."/>
        </authorList>
    </citation>
    <scope>NUCLEOTIDE SEQUENCE [LARGE SCALE GENOMIC DNA]</scope>
    <source>
        <strain evidence="3">TBRC 1276</strain>
    </source>
</reference>
<keyword evidence="1" id="KW-1133">Transmembrane helix</keyword>
<evidence type="ECO:0000313" key="3">
    <source>
        <dbReference type="Proteomes" id="UP001595851"/>
    </source>
</evidence>
<accession>A0ABV8G8E4</accession>
<dbReference type="EMBL" id="JBHSBI010000009">
    <property type="protein sequence ID" value="MFC4009334.1"/>
    <property type="molecule type" value="Genomic_DNA"/>
</dbReference>
<name>A0ABV8G8E4_9ACTN</name>
<feature type="transmembrane region" description="Helical" evidence="1">
    <location>
        <begin position="157"/>
        <end position="175"/>
    </location>
</feature>
<dbReference type="RefSeq" id="WP_379529389.1">
    <property type="nucleotide sequence ID" value="NZ_JBHSBI010000009.1"/>
</dbReference>
<proteinExistence type="predicted"/>
<sequence length="229" mass="22747">MTLRNTVAAELIKLGTLPGALAAVCATVLLPAGLAAVLAAGPPSAMASALRSVDYAQAGLLVLGVLAVASEYAGSQIRTTLAAVPGRMPLMAGKLIAYLVVASFTALLAVTGALLAARLADDAPPPDVDVAGLLRAAAYLVMIGLLGVAAATLTREVIGALGGLLVLVLVLPPVLRHVTTLADYLPGAAGARMYQQGPGLTPLEGGLVLGAWLAVALACAAGTFARRDA</sequence>
<organism evidence="2 3">
    <name type="scientific">Nonomuraea purpurea</name>
    <dbReference type="NCBI Taxonomy" id="1849276"/>
    <lineage>
        <taxon>Bacteria</taxon>
        <taxon>Bacillati</taxon>
        <taxon>Actinomycetota</taxon>
        <taxon>Actinomycetes</taxon>
        <taxon>Streptosporangiales</taxon>
        <taxon>Streptosporangiaceae</taxon>
        <taxon>Nonomuraea</taxon>
    </lineage>
</organism>
<gene>
    <name evidence="2" type="ORF">ACFOY2_19030</name>
</gene>
<protein>
    <submittedName>
        <fullName evidence="2">ABC transporter permease</fullName>
    </submittedName>
</protein>
<feature type="transmembrane region" description="Helical" evidence="1">
    <location>
        <begin position="55"/>
        <end position="74"/>
    </location>
</feature>
<feature type="transmembrane region" description="Helical" evidence="1">
    <location>
        <begin position="207"/>
        <end position="225"/>
    </location>
</feature>
<feature type="transmembrane region" description="Helical" evidence="1">
    <location>
        <begin position="95"/>
        <end position="120"/>
    </location>
</feature>
<keyword evidence="1" id="KW-0472">Membrane</keyword>